<evidence type="ECO:0000256" key="1">
    <source>
        <dbReference type="SAM" id="MobiDB-lite"/>
    </source>
</evidence>
<dbReference type="PANTHER" id="PTHR37449:SF1">
    <property type="entry name" value="OS02G0159950 PROTEIN"/>
    <property type="match status" value="1"/>
</dbReference>
<dbReference type="KEGG" id="crq:GCK72_016087"/>
<feature type="region of interest" description="Disordered" evidence="1">
    <location>
        <begin position="50"/>
        <end position="70"/>
    </location>
</feature>
<name>A0A6A5GVT7_CAERE</name>
<protein>
    <submittedName>
        <fullName evidence="2">Uncharacterized protein</fullName>
    </submittedName>
</protein>
<feature type="region of interest" description="Disordered" evidence="1">
    <location>
        <begin position="1"/>
        <end position="32"/>
    </location>
</feature>
<dbReference type="Proteomes" id="UP000483820">
    <property type="component" value="Chromosome IV"/>
</dbReference>
<accession>A0A6A5GVT7</accession>
<dbReference type="EMBL" id="WUAV01000004">
    <property type="protein sequence ID" value="KAF1759620.1"/>
    <property type="molecule type" value="Genomic_DNA"/>
</dbReference>
<organism evidence="2 3">
    <name type="scientific">Caenorhabditis remanei</name>
    <name type="common">Caenorhabditis vulgaris</name>
    <dbReference type="NCBI Taxonomy" id="31234"/>
    <lineage>
        <taxon>Eukaryota</taxon>
        <taxon>Metazoa</taxon>
        <taxon>Ecdysozoa</taxon>
        <taxon>Nematoda</taxon>
        <taxon>Chromadorea</taxon>
        <taxon>Rhabditida</taxon>
        <taxon>Rhabditina</taxon>
        <taxon>Rhabditomorpha</taxon>
        <taxon>Rhabditoidea</taxon>
        <taxon>Rhabditidae</taxon>
        <taxon>Peloderinae</taxon>
        <taxon>Caenorhabditis</taxon>
    </lineage>
</organism>
<proteinExistence type="predicted"/>
<feature type="compositionally biased region" description="Basic and acidic residues" evidence="1">
    <location>
        <begin position="1"/>
        <end position="18"/>
    </location>
</feature>
<reference evidence="2 3" key="1">
    <citation type="submission" date="2019-12" db="EMBL/GenBank/DDBJ databases">
        <title>Chromosome-level assembly of the Caenorhabditis remanei genome.</title>
        <authorList>
            <person name="Teterina A.A."/>
            <person name="Willis J.H."/>
            <person name="Phillips P.C."/>
        </authorList>
    </citation>
    <scope>NUCLEOTIDE SEQUENCE [LARGE SCALE GENOMIC DNA]</scope>
    <source>
        <strain evidence="2 3">PX506</strain>
        <tissue evidence="2">Whole organism</tissue>
    </source>
</reference>
<dbReference type="RefSeq" id="XP_053586087.1">
    <property type="nucleotide sequence ID" value="XM_053731315.1"/>
</dbReference>
<dbReference type="PANTHER" id="PTHR37449">
    <property type="match status" value="1"/>
</dbReference>
<sequence length="70" mass="7606">MIQGDRERASLNKPRILDAPRPPITSTNSEPFIEMNGTVDSAARAFARRVLPHPGGPVRRAPRGSLAPSF</sequence>
<gene>
    <name evidence="2" type="ORF">GCK72_016087</name>
</gene>
<evidence type="ECO:0000313" key="2">
    <source>
        <dbReference type="EMBL" id="KAF1759620.1"/>
    </source>
</evidence>
<dbReference type="GeneID" id="78776247"/>
<comment type="caution">
    <text evidence="2">The sequence shown here is derived from an EMBL/GenBank/DDBJ whole genome shotgun (WGS) entry which is preliminary data.</text>
</comment>
<evidence type="ECO:0000313" key="3">
    <source>
        <dbReference type="Proteomes" id="UP000483820"/>
    </source>
</evidence>
<dbReference type="AlphaFoldDB" id="A0A6A5GVT7"/>
<dbReference type="CTD" id="78776247"/>